<dbReference type="CDD" id="cd18787">
    <property type="entry name" value="SF2_C_DEAD"/>
    <property type="match status" value="1"/>
</dbReference>
<comment type="similarity">
    <text evidence="6">Belongs to the DEAD box helicase family.</text>
</comment>
<evidence type="ECO:0000256" key="4">
    <source>
        <dbReference type="ARBA" id="ARBA00022840"/>
    </source>
</evidence>
<dbReference type="GO" id="GO:0003676">
    <property type="term" value="F:nucleic acid binding"/>
    <property type="evidence" value="ECO:0007669"/>
    <property type="project" value="InterPro"/>
</dbReference>
<evidence type="ECO:0000259" key="8">
    <source>
        <dbReference type="PROSITE" id="PS51194"/>
    </source>
</evidence>
<reference evidence="10" key="1">
    <citation type="submission" date="2023-01" db="EMBL/GenBank/DDBJ databases">
        <title>Metagenome sequencing of chrysophaentin producing Chrysophaeum taylorii.</title>
        <authorList>
            <person name="Davison J."/>
            <person name="Bewley C."/>
        </authorList>
    </citation>
    <scope>NUCLEOTIDE SEQUENCE</scope>
    <source>
        <strain evidence="10">NIES-1699</strain>
    </source>
</reference>
<keyword evidence="11" id="KW-1185">Reference proteome</keyword>
<feature type="domain" description="Helicase ATP-binding" evidence="7">
    <location>
        <begin position="37"/>
        <end position="208"/>
    </location>
</feature>
<dbReference type="GO" id="GO:0005524">
    <property type="term" value="F:ATP binding"/>
    <property type="evidence" value="ECO:0007669"/>
    <property type="project" value="UniProtKB-KW"/>
</dbReference>
<protein>
    <recommendedName>
        <fullName evidence="12">RNA helicase</fullName>
    </recommendedName>
</protein>
<accession>A0AAD7UKJ7</accession>
<evidence type="ECO:0000259" key="9">
    <source>
        <dbReference type="PROSITE" id="PS51195"/>
    </source>
</evidence>
<dbReference type="PROSITE" id="PS51194">
    <property type="entry name" value="HELICASE_CTER"/>
    <property type="match status" value="1"/>
</dbReference>
<feature type="domain" description="DEAD-box RNA helicase Q" evidence="9">
    <location>
        <begin position="6"/>
        <end position="34"/>
    </location>
</feature>
<sequence length="399" mass="43768">MSDDNNTWEALGVHPKLSEACLALGWSKPTPIQEQAIPLGIEGRDVIGLAETGSGKTGAFAVPVIHRLLDKPRRLYAAVLAPTRELAFQILEVFQGLGAGLGLRAVGVVGGVDMVDQAVALAKYPHVVVATPGRLVDHLQNTKGFSLRSTQCLVMDEADRMLSMDFEKELDAILQSTNEDRLTMLFSATMTSKVQKLQRASLSNPKRVEVSDKYKAPAKLSQFYLFVPAKFKDCYLAEILSAHAGELALVFAATCSGATKLALALRRLDFSAVCLHGQMSQPKRLGALNKFKARHATVLVATDVAARGLDIPAVDLVVNYDIPNHLKEYIHRVGRTARAGKPGKAIAFVTQYDVELYQRLEHLIGRKLPACSVEENDALRWHERVTQAQRQATIDLRRL</sequence>
<dbReference type="SMART" id="SM00490">
    <property type="entry name" value="HELICc"/>
    <property type="match status" value="1"/>
</dbReference>
<dbReference type="PANTHER" id="PTHR47959">
    <property type="entry name" value="ATP-DEPENDENT RNA HELICASE RHLE-RELATED"/>
    <property type="match status" value="1"/>
</dbReference>
<organism evidence="10 11">
    <name type="scientific">Chrysophaeum taylorii</name>
    <dbReference type="NCBI Taxonomy" id="2483200"/>
    <lineage>
        <taxon>Eukaryota</taxon>
        <taxon>Sar</taxon>
        <taxon>Stramenopiles</taxon>
        <taxon>Ochrophyta</taxon>
        <taxon>Pelagophyceae</taxon>
        <taxon>Pelagomonadales</taxon>
        <taxon>Pelagomonadaceae</taxon>
        <taxon>Chrysophaeum</taxon>
    </lineage>
</organism>
<evidence type="ECO:0000313" key="11">
    <source>
        <dbReference type="Proteomes" id="UP001230188"/>
    </source>
</evidence>
<evidence type="ECO:0000256" key="2">
    <source>
        <dbReference type="ARBA" id="ARBA00022801"/>
    </source>
</evidence>
<dbReference type="InterPro" id="IPR000629">
    <property type="entry name" value="RNA-helicase_DEAD-box_CS"/>
</dbReference>
<gene>
    <name evidence="10" type="ORF">CTAYLR_007297</name>
</gene>
<name>A0AAD7UKJ7_9STRA</name>
<dbReference type="Pfam" id="PF00271">
    <property type="entry name" value="Helicase_C"/>
    <property type="match status" value="1"/>
</dbReference>
<dbReference type="SUPFAM" id="SSF52540">
    <property type="entry name" value="P-loop containing nucleoside triphosphate hydrolases"/>
    <property type="match status" value="1"/>
</dbReference>
<feature type="short sequence motif" description="Q motif" evidence="5">
    <location>
        <begin position="6"/>
        <end position="34"/>
    </location>
</feature>
<dbReference type="InterPro" id="IPR001650">
    <property type="entry name" value="Helicase_C-like"/>
</dbReference>
<dbReference type="InterPro" id="IPR011545">
    <property type="entry name" value="DEAD/DEAH_box_helicase_dom"/>
</dbReference>
<evidence type="ECO:0000256" key="6">
    <source>
        <dbReference type="RuleBase" id="RU000492"/>
    </source>
</evidence>
<dbReference type="PROSITE" id="PS51192">
    <property type="entry name" value="HELICASE_ATP_BIND_1"/>
    <property type="match status" value="1"/>
</dbReference>
<dbReference type="InterPro" id="IPR014014">
    <property type="entry name" value="RNA_helicase_DEAD_Q_motif"/>
</dbReference>
<dbReference type="PROSITE" id="PS00039">
    <property type="entry name" value="DEAD_ATP_HELICASE"/>
    <property type="match status" value="1"/>
</dbReference>
<dbReference type="Proteomes" id="UP001230188">
    <property type="component" value="Unassembled WGS sequence"/>
</dbReference>
<evidence type="ECO:0000256" key="3">
    <source>
        <dbReference type="ARBA" id="ARBA00022806"/>
    </source>
</evidence>
<dbReference type="EMBL" id="JAQMWT010000200">
    <property type="protein sequence ID" value="KAJ8607682.1"/>
    <property type="molecule type" value="Genomic_DNA"/>
</dbReference>
<evidence type="ECO:0000259" key="7">
    <source>
        <dbReference type="PROSITE" id="PS51192"/>
    </source>
</evidence>
<dbReference type="GO" id="GO:0016787">
    <property type="term" value="F:hydrolase activity"/>
    <property type="evidence" value="ECO:0007669"/>
    <property type="project" value="UniProtKB-KW"/>
</dbReference>
<proteinExistence type="inferred from homology"/>
<keyword evidence="4 6" id="KW-0067">ATP-binding</keyword>
<dbReference type="InterPro" id="IPR014001">
    <property type="entry name" value="Helicase_ATP-bd"/>
</dbReference>
<dbReference type="AlphaFoldDB" id="A0AAD7UKJ7"/>
<dbReference type="Gene3D" id="3.40.50.300">
    <property type="entry name" value="P-loop containing nucleotide triphosphate hydrolases"/>
    <property type="match status" value="2"/>
</dbReference>
<keyword evidence="3 6" id="KW-0347">Helicase</keyword>
<dbReference type="InterPro" id="IPR050079">
    <property type="entry name" value="DEAD_box_RNA_helicase"/>
</dbReference>
<comment type="caution">
    <text evidence="10">The sequence shown here is derived from an EMBL/GenBank/DDBJ whole genome shotgun (WGS) entry which is preliminary data.</text>
</comment>
<evidence type="ECO:0000256" key="1">
    <source>
        <dbReference type="ARBA" id="ARBA00022741"/>
    </source>
</evidence>
<dbReference type="SMART" id="SM00487">
    <property type="entry name" value="DEXDc"/>
    <property type="match status" value="1"/>
</dbReference>
<dbReference type="PROSITE" id="PS51195">
    <property type="entry name" value="Q_MOTIF"/>
    <property type="match status" value="1"/>
</dbReference>
<dbReference type="Pfam" id="PF00270">
    <property type="entry name" value="DEAD"/>
    <property type="match status" value="1"/>
</dbReference>
<dbReference type="PANTHER" id="PTHR47959:SF20">
    <property type="entry name" value="RNA HELICASE"/>
    <property type="match status" value="1"/>
</dbReference>
<keyword evidence="2 6" id="KW-0378">Hydrolase</keyword>
<dbReference type="GO" id="GO:0005829">
    <property type="term" value="C:cytosol"/>
    <property type="evidence" value="ECO:0007669"/>
    <property type="project" value="TreeGrafter"/>
</dbReference>
<dbReference type="InterPro" id="IPR027417">
    <property type="entry name" value="P-loop_NTPase"/>
</dbReference>
<evidence type="ECO:0000256" key="5">
    <source>
        <dbReference type="PROSITE-ProRule" id="PRU00552"/>
    </source>
</evidence>
<evidence type="ECO:0008006" key="12">
    <source>
        <dbReference type="Google" id="ProtNLM"/>
    </source>
</evidence>
<evidence type="ECO:0000313" key="10">
    <source>
        <dbReference type="EMBL" id="KAJ8607682.1"/>
    </source>
</evidence>
<keyword evidence="1 6" id="KW-0547">Nucleotide-binding</keyword>
<feature type="domain" description="Helicase C-terminal" evidence="8">
    <location>
        <begin position="219"/>
        <end position="379"/>
    </location>
</feature>
<dbReference type="GO" id="GO:0003724">
    <property type="term" value="F:RNA helicase activity"/>
    <property type="evidence" value="ECO:0007669"/>
    <property type="project" value="InterPro"/>
</dbReference>